<organism evidence="1">
    <name type="scientific">Ophidiomyces ophidiicola</name>
    <dbReference type="NCBI Taxonomy" id="1387563"/>
    <lineage>
        <taxon>Eukaryota</taxon>
        <taxon>Fungi</taxon>
        <taxon>Dikarya</taxon>
        <taxon>Ascomycota</taxon>
        <taxon>Pezizomycotina</taxon>
        <taxon>Eurotiomycetes</taxon>
        <taxon>Eurotiomycetidae</taxon>
        <taxon>Onygenales</taxon>
        <taxon>Onygenaceae</taxon>
        <taxon>Ophidiomyces</taxon>
    </lineage>
</organism>
<protein>
    <submittedName>
        <fullName evidence="1">Uncharacterized protein</fullName>
    </submittedName>
</protein>
<name>A0ACB8USF4_9EURO</name>
<sequence>MLSGSRHCMRTRAAAASVSEKFVLPNHEPLLFLYPRCLSSQVNGFSTIPAGFPLGNKRRSKLICKSSLRQSYCDKLVRHSSQLTASANHLPSDTQTVPPPNVFASSTEPELSAADSSTPFGRIDLDNNLTTPGSAIESVDRDPGGLTRHVQPHDYQDTHRGGGDGVPQNSRSPSHASSNSGRSQQKGAHQKGGLRTATGKNSSEPTDSPPRHHGWLGISKLLHQDISNIPFDPNDFHECLEIMNMMLVIAKDNAEIQDTKNTSQKIIELSEYDVVRLAGDDLENSWDISVVSGCRVHVLPRGPQDRGPMRKLLLSGSPKAIEMGEDQLRSNIHSPTEPALPPFTRYDKQGNNSLIRSVWTGRRMKAGNEGDIERTLRNSGLWSKRPGTLFHRRRPRVDRVDQLPVPETWTIRSLADYVESVTSFRQTKAPQRIIYDNGDIHAQVVKNILLRLCHNPSNRKFFSARTMNLVMSYLYHHKFFQELKDLFPLFEEFFTTQTFNTLLRSAAANYNLGLFKSYLRNMKEYRIQLNEYSWLAFLQAIGSHDIRANILDRIYREGVLKDPNIVRLAVSAAVRHKFRVHLENGGSGSTFIKAMNNDFGEDWISTSAVNKLVLETSLAKNLQARNDILHYCWQRELKLDTITLNNALLYYVEMKHTSYGIRFFAKFTKIYEAKPNLLTWQLLWYMGCRRRAYALCRAIWRHACLERSATAGIIKMVLRSLARPLEPGHSLTVGQRWHTHLGKIVTGILPSSNNTDSAGRLPFDPKLATVEDLCSTKDEPFLGWREKAAEQLIRKDLGAAATHMPSIPLSDMLLRASNRDTFWPKKHMFDVLQQRKNTIPFPVEPKSTTREEWAELEARHSKDIAAVYTRCEREDVVTLHDDLPDVKVEYEPHDKAP</sequence>
<comment type="caution">
    <text evidence="1">The sequence shown here is derived from an EMBL/GenBank/DDBJ whole genome shotgun (WGS) entry which is preliminary data.</text>
</comment>
<evidence type="ECO:0000313" key="1">
    <source>
        <dbReference type="EMBL" id="KAI2383658.1"/>
    </source>
</evidence>
<gene>
    <name evidence="1" type="ORF">LOY88_005127</name>
</gene>
<dbReference type="EMBL" id="JALBCA010000086">
    <property type="protein sequence ID" value="KAI2383658.1"/>
    <property type="molecule type" value="Genomic_DNA"/>
</dbReference>
<proteinExistence type="predicted"/>
<accession>A0ACB8USF4</accession>
<reference evidence="1" key="1">
    <citation type="journal article" date="2022" name="bioRxiv">
        <title>Population genetic analysis of Ophidiomyces ophidiicola, the causative agent of snake fungal disease, indicates recent introductions to the USA.</title>
        <authorList>
            <person name="Ladner J.T."/>
            <person name="Palmer J.M."/>
            <person name="Ettinger C.L."/>
            <person name="Stajich J.E."/>
            <person name="Farrell T.M."/>
            <person name="Glorioso B.M."/>
            <person name="Lawson B."/>
            <person name="Price S.J."/>
            <person name="Stengle A.G."/>
            <person name="Grear D.A."/>
            <person name="Lorch J.M."/>
        </authorList>
    </citation>
    <scope>NUCLEOTIDE SEQUENCE</scope>
    <source>
        <strain evidence="1">NWHC 24266-5</strain>
    </source>
</reference>